<gene>
    <name evidence="1" type="ORF">GCM10011600_14560</name>
</gene>
<evidence type="ECO:0000313" key="2">
    <source>
        <dbReference type="Proteomes" id="UP000617531"/>
    </source>
</evidence>
<reference evidence="1" key="1">
    <citation type="journal article" date="2014" name="Int. J. Syst. Evol. Microbiol.">
        <title>Complete genome sequence of Corynebacterium casei LMG S-19264T (=DSM 44701T), isolated from a smear-ripened cheese.</title>
        <authorList>
            <consortium name="US DOE Joint Genome Institute (JGI-PGF)"/>
            <person name="Walter F."/>
            <person name="Albersmeier A."/>
            <person name="Kalinowski J."/>
            <person name="Ruckert C."/>
        </authorList>
    </citation>
    <scope>NUCLEOTIDE SEQUENCE</scope>
    <source>
        <strain evidence="1">CGMCC 1.16548</strain>
    </source>
</reference>
<organism evidence="1 2">
    <name type="scientific">Pseudolysinimonas yzui</name>
    <dbReference type="NCBI Taxonomy" id="2708254"/>
    <lineage>
        <taxon>Bacteria</taxon>
        <taxon>Bacillati</taxon>
        <taxon>Actinomycetota</taxon>
        <taxon>Actinomycetes</taxon>
        <taxon>Micrococcales</taxon>
        <taxon>Microbacteriaceae</taxon>
        <taxon>Pseudolysinimonas</taxon>
    </lineage>
</organism>
<sequence>MREAGKPLTLVEFLMKLRTGDGIEAQAGVLKVPAHLLTDLPDDGSGYVDLPQLMARLQSAHDRFGSISADQEQIWAASWGSGPWATRIHAVGKDRKTVQTISRLLIEKAVAMWASDSKAMQTHSAGGFSESATSRPVPEPPISEEEVVSELAAFFCGLNRGRGVQDLRPQIAATETVARYLPIENELLDVEQFKRELREHVISAARDATLRKSLGRAERVAVVTEEILVRSVQVGWALDFSLDAPFAIHPTEARLIPVSSDPRSVDLATRKRELRFASGRRGAFPEVGGRNVLESNLDLIADWIARRIVANADSSIADDPARTQENGAATFIAFGTHLATPSLASGDLELTVRDRLSAPEVDAPSASRVGSTAVSSDGRLVGALIGTVLTTAWVRPSADSLHLAGAASVVIDEARDGGALLACRSLGHAIVTVISTATVTHLAVLSADGTRSIVVSTLVKRPVSAAVHCSLGVFVLDIEGTCRAPQATSVVPFGNLGGIVSLDGIDAPDGPVLVGGLPGGSARIASWRDGSWVVTETDAEVAAGRLVRSLDAAADSVGMAAA</sequence>
<name>A0A8J3M0J4_9MICO</name>
<reference evidence="1" key="2">
    <citation type="submission" date="2020-09" db="EMBL/GenBank/DDBJ databases">
        <authorList>
            <person name="Sun Q."/>
            <person name="Zhou Y."/>
        </authorList>
    </citation>
    <scope>NUCLEOTIDE SEQUENCE</scope>
    <source>
        <strain evidence="1">CGMCC 1.16548</strain>
    </source>
</reference>
<protein>
    <submittedName>
        <fullName evidence="1">Uncharacterized protein</fullName>
    </submittedName>
</protein>
<dbReference type="AlphaFoldDB" id="A0A8J3M0J4"/>
<dbReference type="Proteomes" id="UP000617531">
    <property type="component" value="Unassembled WGS sequence"/>
</dbReference>
<dbReference type="EMBL" id="BNAI01000002">
    <property type="protein sequence ID" value="GHF14704.1"/>
    <property type="molecule type" value="Genomic_DNA"/>
</dbReference>
<comment type="caution">
    <text evidence="1">The sequence shown here is derived from an EMBL/GenBank/DDBJ whole genome shotgun (WGS) entry which is preliminary data.</text>
</comment>
<evidence type="ECO:0000313" key="1">
    <source>
        <dbReference type="EMBL" id="GHF14704.1"/>
    </source>
</evidence>
<keyword evidence="2" id="KW-1185">Reference proteome</keyword>
<proteinExistence type="predicted"/>
<accession>A0A8J3M0J4</accession>